<evidence type="ECO:0000313" key="5">
    <source>
        <dbReference type="EMBL" id="EAL63514.1"/>
    </source>
</evidence>
<sequence>MSKIEEIINTEIKLHQQFKNVNVIGFDMDMAIVRYNNNETATLIYECVLEHLVTVFPFLKESKLDFSFSKRGLVIDLELGLILKLDNKKRVIKAFRGKSIVSKEEIDSIYHDEKVIGSESPLKDYDGSNSARFFTMISFFETPITSVIRDFMEYQNSESIRLGKPIDYSTFKQLAKEISISFAKHFNDFTTGHYYTSFKKDPSKYIYKVSNRLKNWLMEIRSKNNTKVILITNSKSEYCHSVMEYSFGENFRDYFDCIIVDAKKPEFFKSDINSKPFTKLMTFYPKEKSDYIECSNIELGVSHDTIFKGGNIHLVLNKLKDHFKKDQISFCYVGDNLIGDVVAPKQVKLMTVAIIEEIQDPDEIIILKREKNTKSQEVQVNSEGLVERSTGKTNYVWGSFFHIHDDHENLSIDTFWSSILRDNADIVVYGVDTLVEYYYQDKFDNKDTLSPCAVVYGGY</sequence>
<protein>
    <submittedName>
        <fullName evidence="5">Uncharacterized protein</fullName>
    </submittedName>
</protein>
<dbReference type="Gene3D" id="3.40.50.1000">
    <property type="entry name" value="HAD superfamily/HAD-like"/>
    <property type="match status" value="1"/>
</dbReference>
<name>Q54JY6_DICDI</name>
<evidence type="ECO:0000256" key="1">
    <source>
        <dbReference type="ARBA" id="ARBA00009589"/>
    </source>
</evidence>
<dbReference type="RefSeq" id="XP_637016.1">
    <property type="nucleotide sequence ID" value="XM_631924.1"/>
</dbReference>
<dbReference type="Pfam" id="PF05761">
    <property type="entry name" value="5_nucleotid"/>
    <property type="match status" value="1"/>
</dbReference>
<dbReference type="InParanoid" id="Q54JY6"/>
<keyword evidence="3" id="KW-0378">Hydrolase</keyword>
<evidence type="ECO:0000256" key="3">
    <source>
        <dbReference type="ARBA" id="ARBA00022801"/>
    </source>
</evidence>
<dbReference type="VEuPathDB" id="AmoebaDB:DDB_G0287735"/>
<dbReference type="KEGG" id="ddi:DDB_G0287735"/>
<dbReference type="eggNOG" id="KOG2469">
    <property type="taxonomic scope" value="Eukaryota"/>
</dbReference>
<dbReference type="GeneID" id="8626271"/>
<dbReference type="SUPFAM" id="SSF56784">
    <property type="entry name" value="HAD-like"/>
    <property type="match status" value="1"/>
</dbReference>
<dbReference type="GO" id="GO:0046872">
    <property type="term" value="F:metal ion binding"/>
    <property type="evidence" value="ECO:0007669"/>
    <property type="project" value="UniProtKB-KW"/>
</dbReference>
<proteinExistence type="inferred from homology"/>
<dbReference type="FunCoup" id="Q54JY6">
    <property type="interactions" value="4"/>
</dbReference>
<dbReference type="FunFam" id="3.40.50.1000:FF:000455">
    <property type="entry name" value="Predicted protein"/>
    <property type="match status" value="1"/>
</dbReference>
<dbReference type="PhylomeDB" id="Q54JY6"/>
<reference evidence="5 6" key="1">
    <citation type="journal article" date="2005" name="Nature">
        <title>The genome of the social amoeba Dictyostelium discoideum.</title>
        <authorList>
            <consortium name="The Dictyostelium discoideum Sequencing Consortium"/>
            <person name="Eichinger L."/>
            <person name="Pachebat J.A."/>
            <person name="Glockner G."/>
            <person name="Rajandream M.A."/>
            <person name="Sucgang R."/>
            <person name="Berriman M."/>
            <person name="Song J."/>
            <person name="Olsen R."/>
            <person name="Szafranski K."/>
            <person name="Xu Q."/>
            <person name="Tunggal B."/>
            <person name="Kummerfeld S."/>
            <person name="Madera M."/>
            <person name="Konfortov B.A."/>
            <person name="Rivero F."/>
            <person name="Bankier A.T."/>
            <person name="Lehmann R."/>
            <person name="Hamlin N."/>
            <person name="Davies R."/>
            <person name="Gaudet P."/>
            <person name="Fey P."/>
            <person name="Pilcher K."/>
            <person name="Chen G."/>
            <person name="Saunders D."/>
            <person name="Sodergren E."/>
            <person name="Davis P."/>
            <person name="Kerhornou A."/>
            <person name="Nie X."/>
            <person name="Hall N."/>
            <person name="Anjard C."/>
            <person name="Hemphill L."/>
            <person name="Bason N."/>
            <person name="Farbrother P."/>
            <person name="Desany B."/>
            <person name="Just E."/>
            <person name="Morio T."/>
            <person name="Rost R."/>
            <person name="Churcher C."/>
            <person name="Cooper J."/>
            <person name="Haydock S."/>
            <person name="van Driessche N."/>
            <person name="Cronin A."/>
            <person name="Goodhead I."/>
            <person name="Muzny D."/>
            <person name="Mourier T."/>
            <person name="Pain A."/>
            <person name="Lu M."/>
            <person name="Harper D."/>
            <person name="Lindsay R."/>
            <person name="Hauser H."/>
            <person name="James K."/>
            <person name="Quiles M."/>
            <person name="Madan Babu M."/>
            <person name="Saito T."/>
            <person name="Buchrieser C."/>
            <person name="Wardroper A."/>
            <person name="Felder M."/>
            <person name="Thangavelu M."/>
            <person name="Johnson D."/>
            <person name="Knights A."/>
            <person name="Loulseged H."/>
            <person name="Mungall K."/>
            <person name="Oliver K."/>
            <person name="Price C."/>
            <person name="Quail M.A."/>
            <person name="Urushihara H."/>
            <person name="Hernandez J."/>
            <person name="Rabbinowitsch E."/>
            <person name="Steffen D."/>
            <person name="Sanders M."/>
            <person name="Ma J."/>
            <person name="Kohara Y."/>
            <person name="Sharp S."/>
            <person name="Simmonds M."/>
            <person name="Spiegler S."/>
            <person name="Tivey A."/>
            <person name="Sugano S."/>
            <person name="White B."/>
            <person name="Walker D."/>
            <person name="Woodward J."/>
            <person name="Winckler T."/>
            <person name="Tanaka Y."/>
            <person name="Shaulsky G."/>
            <person name="Schleicher M."/>
            <person name="Weinstock G."/>
            <person name="Rosenthal A."/>
            <person name="Cox E.C."/>
            <person name="Chisholm R.L."/>
            <person name="Gibbs R."/>
            <person name="Loomis W.F."/>
            <person name="Platzer M."/>
            <person name="Kay R.R."/>
            <person name="Williams J."/>
            <person name="Dear P.H."/>
            <person name="Noegel A.A."/>
            <person name="Barrell B."/>
            <person name="Kuspa A."/>
        </authorList>
    </citation>
    <scope>NUCLEOTIDE SEQUENCE [LARGE SCALE GENOMIC DNA]</scope>
    <source>
        <strain evidence="5 6">AX4</strain>
    </source>
</reference>
<dbReference type="AlphaFoldDB" id="Q54JY6"/>
<evidence type="ECO:0000256" key="4">
    <source>
        <dbReference type="ARBA" id="ARBA00022842"/>
    </source>
</evidence>
<comment type="caution">
    <text evidence="5">The sequence shown here is derived from an EMBL/GenBank/DDBJ whole genome shotgun (WGS) entry which is preliminary data.</text>
</comment>
<dbReference type="Proteomes" id="UP000002195">
    <property type="component" value="Unassembled WGS sequence"/>
</dbReference>
<dbReference type="OMA" id="ICSNPYG"/>
<dbReference type="PANTHER" id="PTHR12103:SF16">
    <property type="entry name" value="5'-NUCLEOTIDASE"/>
    <property type="match status" value="1"/>
</dbReference>
<dbReference type="GO" id="GO:0008253">
    <property type="term" value="F:5'-nucleotidase activity"/>
    <property type="evidence" value="ECO:0000318"/>
    <property type="project" value="GO_Central"/>
</dbReference>
<dbReference type="PaxDb" id="44689-DDB0230204"/>
<dbReference type="EMBL" id="AAFI02000104">
    <property type="protein sequence ID" value="EAL63514.1"/>
    <property type="molecule type" value="Genomic_DNA"/>
</dbReference>
<keyword evidence="2" id="KW-0479">Metal-binding</keyword>
<organism evidence="5 6">
    <name type="scientific">Dictyostelium discoideum</name>
    <name type="common">Social amoeba</name>
    <dbReference type="NCBI Taxonomy" id="44689"/>
    <lineage>
        <taxon>Eukaryota</taxon>
        <taxon>Amoebozoa</taxon>
        <taxon>Evosea</taxon>
        <taxon>Eumycetozoa</taxon>
        <taxon>Dictyostelia</taxon>
        <taxon>Dictyosteliales</taxon>
        <taxon>Dictyosteliaceae</taxon>
        <taxon>Dictyostelium</taxon>
    </lineage>
</organism>
<comment type="similarity">
    <text evidence="1">Belongs to the 5'(3')-deoxyribonucleotidase family.</text>
</comment>
<keyword evidence="4" id="KW-0460">Magnesium</keyword>
<dbReference type="InterPro" id="IPR023214">
    <property type="entry name" value="HAD_sf"/>
</dbReference>
<dbReference type="InterPro" id="IPR036412">
    <property type="entry name" value="HAD-like_sf"/>
</dbReference>
<dbReference type="SMR" id="Q54JY6"/>
<evidence type="ECO:0000256" key="2">
    <source>
        <dbReference type="ARBA" id="ARBA00022723"/>
    </source>
</evidence>
<dbReference type="HOGENOM" id="CLU_017845_5_1_1"/>
<gene>
    <name evidence="5" type="ORF">DDB_G0287735</name>
</gene>
<evidence type="ECO:0000313" key="6">
    <source>
        <dbReference type="Proteomes" id="UP000002195"/>
    </source>
</evidence>
<dbReference type="PANTHER" id="PTHR12103">
    <property type="entry name" value="5'-NUCLEOTIDASE DOMAIN-CONTAINING"/>
    <property type="match status" value="1"/>
</dbReference>
<keyword evidence="6" id="KW-1185">Reference proteome</keyword>
<dbReference type="InterPro" id="IPR008380">
    <property type="entry name" value="HAD-SF_hydro_IG_5-nucl"/>
</dbReference>
<dbReference type="dictyBase" id="DDB_G0287735"/>
<accession>Q54JY6</accession>